<protein>
    <recommendedName>
        <fullName evidence="3">Proteasome assembly chaperone 3</fullName>
    </recommendedName>
</protein>
<dbReference type="InterPro" id="IPR032157">
    <property type="entry name" value="PAC4"/>
</dbReference>
<dbReference type="STRING" id="101127.A0A1X2G4M0"/>
<dbReference type="GO" id="GO:0043248">
    <property type="term" value="P:proteasome assembly"/>
    <property type="evidence" value="ECO:0007669"/>
    <property type="project" value="InterPro"/>
</dbReference>
<accession>A0A1X2G4M0</accession>
<proteinExistence type="predicted"/>
<evidence type="ECO:0000313" key="2">
    <source>
        <dbReference type="Proteomes" id="UP000242146"/>
    </source>
</evidence>
<keyword evidence="2" id="KW-1185">Reference proteome</keyword>
<evidence type="ECO:0000313" key="1">
    <source>
        <dbReference type="EMBL" id="ORX44914.1"/>
    </source>
</evidence>
<reference evidence="1 2" key="1">
    <citation type="submission" date="2016-07" db="EMBL/GenBank/DDBJ databases">
        <title>Pervasive Adenine N6-methylation of Active Genes in Fungi.</title>
        <authorList>
            <consortium name="DOE Joint Genome Institute"/>
            <person name="Mondo S.J."/>
            <person name="Dannebaum R.O."/>
            <person name="Kuo R.C."/>
            <person name="Labutti K."/>
            <person name="Haridas S."/>
            <person name="Kuo A."/>
            <person name="Salamov A."/>
            <person name="Ahrendt S.R."/>
            <person name="Lipzen A."/>
            <person name="Sullivan W."/>
            <person name="Andreopoulos W.B."/>
            <person name="Clum A."/>
            <person name="Lindquist E."/>
            <person name="Daum C."/>
            <person name="Ramamoorthy G.K."/>
            <person name="Gryganskyi A."/>
            <person name="Culley D."/>
            <person name="Magnuson J.K."/>
            <person name="James T.Y."/>
            <person name="O'Malley M.A."/>
            <person name="Stajich J.E."/>
            <person name="Spatafora J.W."/>
            <person name="Visel A."/>
            <person name="Grigoriev I.V."/>
        </authorList>
    </citation>
    <scope>NUCLEOTIDE SEQUENCE [LARGE SCALE GENOMIC DNA]</scope>
    <source>
        <strain evidence="1 2">NRRL 3301</strain>
    </source>
</reference>
<dbReference type="AlphaFoldDB" id="A0A1X2G4M0"/>
<comment type="caution">
    <text evidence="1">The sequence shown here is derived from an EMBL/GenBank/DDBJ whole genome shotgun (WGS) entry which is preliminary data.</text>
</comment>
<organism evidence="1 2">
    <name type="scientific">Hesseltinella vesiculosa</name>
    <dbReference type="NCBI Taxonomy" id="101127"/>
    <lineage>
        <taxon>Eukaryota</taxon>
        <taxon>Fungi</taxon>
        <taxon>Fungi incertae sedis</taxon>
        <taxon>Mucoromycota</taxon>
        <taxon>Mucoromycotina</taxon>
        <taxon>Mucoromycetes</taxon>
        <taxon>Mucorales</taxon>
        <taxon>Cunninghamellaceae</taxon>
        <taxon>Hesseltinella</taxon>
    </lineage>
</organism>
<sequence length="116" mass="13150">MTDAKFLIHRQTHMFMTDAIHFQITQMTDSNLVWVGRSAGKLGQMSVAVPSRNETLPSATTILGSDVMEQSRNLARRLALKHKEQFFVSLDLASQDELLLVFVEKKLQEMIKVAMT</sequence>
<evidence type="ECO:0008006" key="3">
    <source>
        <dbReference type="Google" id="ProtNLM"/>
    </source>
</evidence>
<dbReference type="PANTHER" id="PTHR33559">
    <property type="entry name" value="PROTEASOME ASSEMBLY CHAPERONE 4"/>
    <property type="match status" value="1"/>
</dbReference>
<name>A0A1X2G4M0_9FUNG</name>
<dbReference type="Pfam" id="PF16093">
    <property type="entry name" value="PAC4"/>
    <property type="match status" value="1"/>
</dbReference>
<gene>
    <name evidence="1" type="ORF">DM01DRAFT_1328822</name>
</gene>
<dbReference type="Proteomes" id="UP000242146">
    <property type="component" value="Unassembled WGS sequence"/>
</dbReference>
<dbReference type="PANTHER" id="PTHR33559:SF1">
    <property type="entry name" value="PROTEASOME ASSEMBLY CHAPERONE 4"/>
    <property type="match status" value="1"/>
</dbReference>
<dbReference type="OrthoDB" id="368507at2759"/>
<dbReference type="EMBL" id="MCGT01000045">
    <property type="protein sequence ID" value="ORX44914.1"/>
    <property type="molecule type" value="Genomic_DNA"/>
</dbReference>